<sequence>MTIEALSADLSFARPADDEQLARAVGGLTERGYNTHVVDTVARARELVRELLPRDKDVFTANSETLRTSGIADDVDRSGEFRSVRATLADESDLRAQIRMGAAPDVVVGSVQAITEDGVLVAASASGSQFGPYAAGAERVIWVVGAQKVVPDLDTALRRVRAYCYPLENERWRQRGAASFVGKLLIMEREAFPDRATVVLVREQIGY</sequence>
<organism evidence="2 3">
    <name type="scientific">Actinophytocola gossypii</name>
    <dbReference type="NCBI Taxonomy" id="2812003"/>
    <lineage>
        <taxon>Bacteria</taxon>
        <taxon>Bacillati</taxon>
        <taxon>Actinomycetota</taxon>
        <taxon>Actinomycetes</taxon>
        <taxon>Pseudonocardiales</taxon>
        <taxon>Pseudonocardiaceae</taxon>
    </lineage>
</organism>
<dbReference type="Pfam" id="PF02589">
    <property type="entry name" value="LUD_dom"/>
    <property type="match status" value="1"/>
</dbReference>
<name>A0ABT2JF22_9PSEU</name>
<evidence type="ECO:0000259" key="1">
    <source>
        <dbReference type="Pfam" id="PF02589"/>
    </source>
</evidence>
<accession>A0ABT2JF22</accession>
<evidence type="ECO:0000313" key="2">
    <source>
        <dbReference type="EMBL" id="MCT2586477.1"/>
    </source>
</evidence>
<keyword evidence="3" id="KW-1185">Reference proteome</keyword>
<proteinExistence type="predicted"/>
<reference evidence="2 3" key="1">
    <citation type="submission" date="2021-02" db="EMBL/GenBank/DDBJ databases">
        <title>Actinophytocola xerophila sp. nov., isolated from soil of cotton cropping field.</title>
        <authorList>
            <person name="Huang R."/>
            <person name="Chen X."/>
            <person name="Ge X."/>
            <person name="Liu W."/>
        </authorList>
    </citation>
    <scope>NUCLEOTIDE SEQUENCE [LARGE SCALE GENOMIC DNA]</scope>
    <source>
        <strain evidence="2 3">S1-96</strain>
    </source>
</reference>
<evidence type="ECO:0000313" key="3">
    <source>
        <dbReference type="Proteomes" id="UP001156441"/>
    </source>
</evidence>
<dbReference type="RefSeq" id="WP_260194307.1">
    <property type="nucleotide sequence ID" value="NZ_JAFFZE010000019.1"/>
</dbReference>
<feature type="domain" description="LUD" evidence="1">
    <location>
        <begin position="22"/>
        <end position="174"/>
    </location>
</feature>
<dbReference type="PANTHER" id="PTHR36179">
    <property type="entry name" value="LUD_DOM DOMAIN-CONTAINING PROTEIN"/>
    <property type="match status" value="1"/>
</dbReference>
<comment type="caution">
    <text evidence="2">The sequence shown here is derived from an EMBL/GenBank/DDBJ whole genome shotgun (WGS) entry which is preliminary data.</text>
</comment>
<dbReference type="InterPro" id="IPR024185">
    <property type="entry name" value="FTHF_cligase-like_sf"/>
</dbReference>
<dbReference type="Proteomes" id="UP001156441">
    <property type="component" value="Unassembled WGS sequence"/>
</dbReference>
<gene>
    <name evidence="2" type="ORF">JT362_25465</name>
</gene>
<dbReference type="Gene3D" id="3.40.50.10420">
    <property type="entry name" value="NagB/RpiA/CoA transferase-like"/>
    <property type="match status" value="1"/>
</dbReference>
<dbReference type="PANTHER" id="PTHR36179:SF2">
    <property type="entry name" value="LUD DOMAIN-CONTAINING PROTEIN"/>
    <property type="match status" value="1"/>
</dbReference>
<dbReference type="EMBL" id="JAFFZE010000019">
    <property type="protein sequence ID" value="MCT2586477.1"/>
    <property type="molecule type" value="Genomic_DNA"/>
</dbReference>
<dbReference type="InterPro" id="IPR003741">
    <property type="entry name" value="LUD_dom"/>
</dbReference>
<protein>
    <submittedName>
        <fullName evidence="2">LUD domain-containing protein</fullName>
    </submittedName>
</protein>